<evidence type="ECO:0000259" key="4">
    <source>
        <dbReference type="PROSITE" id="PS01124"/>
    </source>
</evidence>
<dbReference type="STRING" id="158190.SpiGrapes_2279"/>
<dbReference type="HOGENOM" id="CLU_036605_0_0_12"/>
<dbReference type="GO" id="GO:0003700">
    <property type="term" value="F:DNA-binding transcription factor activity"/>
    <property type="evidence" value="ECO:0007669"/>
    <property type="project" value="InterPro"/>
</dbReference>
<dbReference type="InterPro" id="IPR018060">
    <property type="entry name" value="HTH_AraC"/>
</dbReference>
<evidence type="ECO:0000256" key="2">
    <source>
        <dbReference type="ARBA" id="ARBA00023125"/>
    </source>
</evidence>
<dbReference type="PANTHER" id="PTHR43280">
    <property type="entry name" value="ARAC-FAMILY TRANSCRIPTIONAL REGULATOR"/>
    <property type="match status" value="1"/>
</dbReference>
<proteinExistence type="predicted"/>
<accession>G8QSC5</accession>
<sequence length="299" mass="34314">MTTLQSLQCYLTELSNRYSATICIKDFTGFFRQNKEVFNALSLFSNHNAPYCVYVKSNRQCQRDCLDMIPKMLAKCTETRQTFSGFCHAGMFEYIVPIIDKDNVLGAITFGCYASESTPGNKNFHAICKKYNELDFEKLAVLYKNEPQIPLDIEMEPILLSLEFIACYLANLGNQYTVTENTAKLISQPKSKIEDQFLQNALAYIKMHLTEKIRIEDIAQYCNFSTSYVSRNFNKAVGMNISTYINKLRIEVSKTYLLTSDKTIAEISEIVGFEDLSYYSRVFSSLLGIPPAEFRRRFS</sequence>
<dbReference type="SUPFAM" id="SSF46689">
    <property type="entry name" value="Homeodomain-like"/>
    <property type="match status" value="2"/>
</dbReference>
<dbReference type="Pfam" id="PF12833">
    <property type="entry name" value="HTH_18"/>
    <property type="match status" value="1"/>
</dbReference>
<keyword evidence="1" id="KW-0805">Transcription regulation</keyword>
<dbReference type="EMBL" id="CP003155">
    <property type="protein sequence ID" value="AEV30055.1"/>
    <property type="molecule type" value="Genomic_DNA"/>
</dbReference>
<dbReference type="SMART" id="SM00342">
    <property type="entry name" value="HTH_ARAC"/>
    <property type="match status" value="1"/>
</dbReference>
<keyword evidence="6" id="KW-1185">Reference proteome</keyword>
<dbReference type="PROSITE" id="PS00041">
    <property type="entry name" value="HTH_ARAC_FAMILY_1"/>
    <property type="match status" value="1"/>
</dbReference>
<dbReference type="Proteomes" id="UP000005632">
    <property type="component" value="Chromosome"/>
</dbReference>
<evidence type="ECO:0000313" key="5">
    <source>
        <dbReference type="EMBL" id="AEV30055.1"/>
    </source>
</evidence>
<dbReference type="eggNOG" id="COG2207">
    <property type="taxonomic scope" value="Bacteria"/>
</dbReference>
<protein>
    <submittedName>
        <fullName evidence="5">DNA-binding domain-containing protein, AraC-type</fullName>
    </submittedName>
</protein>
<evidence type="ECO:0000256" key="3">
    <source>
        <dbReference type="ARBA" id="ARBA00023163"/>
    </source>
</evidence>
<evidence type="ECO:0000256" key="1">
    <source>
        <dbReference type="ARBA" id="ARBA00023015"/>
    </source>
</evidence>
<feature type="domain" description="HTH araC/xylS-type" evidence="4">
    <location>
        <begin position="199"/>
        <end position="297"/>
    </location>
</feature>
<dbReference type="KEGG" id="sgp:SpiGrapes_2279"/>
<dbReference type="AlphaFoldDB" id="G8QSC5"/>
<name>G8QSC5_SPHPG</name>
<dbReference type="RefSeq" id="WP_014270896.1">
    <property type="nucleotide sequence ID" value="NC_016633.1"/>
</dbReference>
<reference evidence="5 6" key="1">
    <citation type="submission" date="2011-11" db="EMBL/GenBank/DDBJ databases">
        <title>Complete sequence of Spirochaeta sp. grapes.</title>
        <authorList>
            <consortium name="US DOE Joint Genome Institute"/>
            <person name="Lucas S."/>
            <person name="Han J."/>
            <person name="Lapidus A."/>
            <person name="Cheng J.-F."/>
            <person name="Goodwin L."/>
            <person name="Pitluck S."/>
            <person name="Peters L."/>
            <person name="Ovchinnikova G."/>
            <person name="Munk A.C."/>
            <person name="Detter J.C."/>
            <person name="Han C."/>
            <person name="Tapia R."/>
            <person name="Land M."/>
            <person name="Hauser L."/>
            <person name="Kyrpides N."/>
            <person name="Ivanova N."/>
            <person name="Pagani I."/>
            <person name="Ritalahtilisa K."/>
            <person name="Loeffler F."/>
            <person name="Woyke T."/>
        </authorList>
    </citation>
    <scope>NUCLEOTIDE SEQUENCE [LARGE SCALE GENOMIC DNA]</scope>
    <source>
        <strain evidence="6">ATCC BAA-1885 / DSM 22778 / Grapes</strain>
    </source>
</reference>
<dbReference type="InterPro" id="IPR018062">
    <property type="entry name" value="HTH_AraC-typ_CS"/>
</dbReference>
<dbReference type="InterPro" id="IPR009057">
    <property type="entry name" value="Homeodomain-like_sf"/>
</dbReference>
<dbReference type="OrthoDB" id="9779969at2"/>
<dbReference type="PROSITE" id="PS01124">
    <property type="entry name" value="HTH_ARAC_FAMILY_2"/>
    <property type="match status" value="1"/>
</dbReference>
<keyword evidence="3" id="KW-0804">Transcription</keyword>
<dbReference type="PANTHER" id="PTHR43280:SF28">
    <property type="entry name" value="HTH-TYPE TRANSCRIPTIONAL ACTIVATOR RHAS"/>
    <property type="match status" value="1"/>
</dbReference>
<organism evidence="5 6">
    <name type="scientific">Sphaerochaeta pleomorpha (strain ATCC BAA-1885 / DSM 22778 / Grapes)</name>
    <dbReference type="NCBI Taxonomy" id="158190"/>
    <lineage>
        <taxon>Bacteria</taxon>
        <taxon>Pseudomonadati</taxon>
        <taxon>Spirochaetota</taxon>
        <taxon>Spirochaetia</taxon>
        <taxon>Spirochaetales</taxon>
        <taxon>Sphaerochaetaceae</taxon>
        <taxon>Sphaerochaeta</taxon>
    </lineage>
</organism>
<evidence type="ECO:0000313" key="6">
    <source>
        <dbReference type="Proteomes" id="UP000005632"/>
    </source>
</evidence>
<dbReference type="Pfam" id="PF10114">
    <property type="entry name" value="PocR"/>
    <property type="match status" value="1"/>
</dbReference>
<dbReference type="GO" id="GO:0043565">
    <property type="term" value="F:sequence-specific DNA binding"/>
    <property type="evidence" value="ECO:0007669"/>
    <property type="project" value="InterPro"/>
</dbReference>
<keyword evidence="2 5" id="KW-0238">DNA-binding</keyword>
<dbReference type="InterPro" id="IPR018771">
    <property type="entry name" value="PocR_dom"/>
</dbReference>
<dbReference type="Gene3D" id="1.10.10.60">
    <property type="entry name" value="Homeodomain-like"/>
    <property type="match status" value="2"/>
</dbReference>
<gene>
    <name evidence="5" type="ordered locus">SpiGrapes_2279</name>
</gene>